<feature type="domain" description="ABC transporter" evidence="6">
    <location>
        <begin position="29"/>
        <end position="265"/>
    </location>
</feature>
<reference evidence="7 8" key="1">
    <citation type="submission" date="2020-07" db="EMBL/GenBank/DDBJ databases">
        <title>Halosimplex litoreum sp. nov. and Halosimplex rubrum sp. nov., isolated from different salt environments.</title>
        <authorList>
            <person name="Cui H."/>
        </authorList>
    </citation>
    <scope>NUCLEOTIDE SEQUENCE [LARGE SCALE GENOMIC DNA]</scope>
    <source>
        <strain evidence="7 8">R2</strain>
    </source>
</reference>
<dbReference type="GO" id="GO:0005524">
    <property type="term" value="F:ATP binding"/>
    <property type="evidence" value="ECO:0007669"/>
    <property type="project" value="UniProtKB-KW"/>
</dbReference>
<dbReference type="SMART" id="SM00382">
    <property type="entry name" value="AAA"/>
    <property type="match status" value="1"/>
</dbReference>
<dbReference type="GeneID" id="56083805"/>
<dbReference type="PANTHER" id="PTHR42711">
    <property type="entry name" value="ABC TRANSPORTER ATP-BINDING PROTEIN"/>
    <property type="match status" value="1"/>
</dbReference>
<evidence type="ECO:0000256" key="1">
    <source>
        <dbReference type="ARBA" id="ARBA00005417"/>
    </source>
</evidence>
<dbReference type="Pfam" id="PF00005">
    <property type="entry name" value="ABC_tran"/>
    <property type="match status" value="1"/>
</dbReference>
<dbReference type="InterPro" id="IPR050763">
    <property type="entry name" value="ABC_transporter_ATP-binding"/>
</dbReference>
<keyword evidence="3" id="KW-0547">Nucleotide-binding</keyword>
<evidence type="ECO:0000313" key="7">
    <source>
        <dbReference type="EMBL" id="QLH82743.1"/>
    </source>
</evidence>
<evidence type="ECO:0000313" key="8">
    <source>
        <dbReference type="Proteomes" id="UP000509346"/>
    </source>
</evidence>
<dbReference type="InterPro" id="IPR003439">
    <property type="entry name" value="ABC_transporter-like_ATP-bd"/>
</dbReference>
<dbReference type="InterPro" id="IPR027417">
    <property type="entry name" value="P-loop_NTPase"/>
</dbReference>
<dbReference type="InterPro" id="IPR003593">
    <property type="entry name" value="AAA+_ATPase"/>
</dbReference>
<evidence type="ECO:0000256" key="5">
    <source>
        <dbReference type="SAM" id="MobiDB-lite"/>
    </source>
</evidence>
<dbReference type="CDD" id="cd03230">
    <property type="entry name" value="ABC_DR_subfamily_A"/>
    <property type="match status" value="1"/>
</dbReference>
<name>A0A7D5P7R9_9EURY</name>
<comment type="similarity">
    <text evidence="1">Belongs to the ABC transporter superfamily.</text>
</comment>
<dbReference type="SUPFAM" id="SSF52540">
    <property type="entry name" value="P-loop containing nucleoside triphosphate hydrolases"/>
    <property type="match status" value="1"/>
</dbReference>
<evidence type="ECO:0000256" key="2">
    <source>
        <dbReference type="ARBA" id="ARBA00022448"/>
    </source>
</evidence>
<keyword evidence="4 7" id="KW-0067">ATP-binding</keyword>
<accession>A0A7D5P7R9</accession>
<dbReference type="OrthoDB" id="87732at2157"/>
<keyword evidence="8" id="KW-1185">Reference proteome</keyword>
<feature type="region of interest" description="Disordered" evidence="5">
    <location>
        <begin position="1"/>
        <end position="27"/>
    </location>
</feature>
<feature type="region of interest" description="Disordered" evidence="5">
    <location>
        <begin position="354"/>
        <end position="381"/>
    </location>
</feature>
<dbReference type="EMBL" id="CP058909">
    <property type="protein sequence ID" value="QLH82743.1"/>
    <property type="molecule type" value="Genomic_DNA"/>
</dbReference>
<dbReference type="PROSITE" id="PS50893">
    <property type="entry name" value="ABC_TRANSPORTER_2"/>
    <property type="match status" value="1"/>
</dbReference>
<feature type="compositionally biased region" description="Basic and acidic residues" evidence="5">
    <location>
        <begin position="367"/>
        <end position="381"/>
    </location>
</feature>
<evidence type="ECO:0000256" key="3">
    <source>
        <dbReference type="ARBA" id="ARBA00022741"/>
    </source>
</evidence>
<keyword evidence="2" id="KW-0813">Transport</keyword>
<dbReference type="Gene3D" id="3.40.50.300">
    <property type="entry name" value="P-loop containing nucleotide triphosphate hydrolases"/>
    <property type="match status" value="1"/>
</dbReference>
<evidence type="ECO:0000256" key="4">
    <source>
        <dbReference type="ARBA" id="ARBA00022840"/>
    </source>
</evidence>
<dbReference type="AlphaFoldDB" id="A0A7D5P7R9"/>
<gene>
    <name evidence="7" type="ORF">HZS54_14410</name>
</gene>
<feature type="compositionally biased region" description="Basic and acidic residues" evidence="5">
    <location>
        <begin position="7"/>
        <end position="21"/>
    </location>
</feature>
<dbReference type="RefSeq" id="WP_179917812.1">
    <property type="nucleotide sequence ID" value="NZ_CP058909.1"/>
</dbReference>
<dbReference type="GO" id="GO:0016887">
    <property type="term" value="F:ATP hydrolysis activity"/>
    <property type="evidence" value="ECO:0007669"/>
    <property type="project" value="InterPro"/>
</dbReference>
<organism evidence="7 8">
    <name type="scientific">Halosimplex pelagicum</name>
    <dbReference type="NCBI Taxonomy" id="869886"/>
    <lineage>
        <taxon>Archaea</taxon>
        <taxon>Methanobacteriati</taxon>
        <taxon>Methanobacteriota</taxon>
        <taxon>Stenosarchaea group</taxon>
        <taxon>Halobacteria</taxon>
        <taxon>Halobacteriales</taxon>
        <taxon>Haloarculaceae</taxon>
        <taxon>Halosimplex</taxon>
    </lineage>
</organism>
<protein>
    <submittedName>
        <fullName evidence="7">ABC transporter ATP-binding protein</fullName>
    </submittedName>
</protein>
<dbReference type="KEGG" id="hpel:HZS54_14410"/>
<proteinExistence type="inferred from homology"/>
<sequence>MTTAPERVSDDREGGAERDDASTDADPALSVRGLSKTFGGGDEAVRAVDGVSLDVEPGTVVGVLGPNGAGKTTLIKSILGLVVADEGDVRVAGVDVYDDPRPAYARVGAMLEGARNVYWRLTVRENLEYFAAIGGESPPAVRDRHDALLEQLSLTEKADTPVNDLSRGQKQKVSLACALARDVEVAFLDEPTLGLDVESSVDLRREIRRLADQEDMTIVLSSHDMDVVQEVCDRVVIMNEGEVIADDAVADLIELFRTFAYRVVVGRAEVAAGAGATPREGTVAEVLDDDTRERLRETYGVETFESRGDRTAFEVSLGDPERFYDLMDALRAAGLTVHAVESVDPDLEEVFLELTGGDGSSPTSAADRPDRAVSAEGGDRP</sequence>
<dbReference type="Proteomes" id="UP000509346">
    <property type="component" value="Chromosome"/>
</dbReference>
<evidence type="ECO:0000259" key="6">
    <source>
        <dbReference type="PROSITE" id="PS50893"/>
    </source>
</evidence>
<dbReference type="PANTHER" id="PTHR42711:SF5">
    <property type="entry name" value="ABC TRANSPORTER ATP-BINDING PROTEIN NATA"/>
    <property type="match status" value="1"/>
</dbReference>